<comment type="caution">
    <text evidence="2">The sequence shown here is derived from an EMBL/GenBank/DDBJ whole genome shotgun (WGS) entry which is preliminary data.</text>
</comment>
<sequence>MDQSERRIHIGWEEDAHRLLQRLQQHWEATLHPDEVRQQLIELLLLVKRALARDSADARFVVAVYRRTLAHEADDDEQARANAALKRMLTELGVVVVSILPFAFVTLPGLFALARYFGIDLLPEEPSGTETTGEG</sequence>
<proteinExistence type="predicted"/>
<evidence type="ECO:0000256" key="1">
    <source>
        <dbReference type="SAM" id="Phobius"/>
    </source>
</evidence>
<keyword evidence="1" id="KW-1133">Transmembrane helix</keyword>
<keyword evidence="1" id="KW-0472">Membrane</keyword>
<evidence type="ECO:0000313" key="2">
    <source>
        <dbReference type="EMBL" id="HEB96370.1"/>
    </source>
</evidence>
<protein>
    <submittedName>
        <fullName evidence="2">Uncharacterized protein</fullName>
    </submittedName>
</protein>
<name>A0A831RKL2_9GAMM</name>
<feature type="transmembrane region" description="Helical" evidence="1">
    <location>
        <begin position="92"/>
        <end position="117"/>
    </location>
</feature>
<reference evidence="2" key="1">
    <citation type="journal article" date="2020" name="mSystems">
        <title>Genome- and Community-Level Interaction Insights into Carbon Utilization and Element Cycling Functions of Hydrothermarchaeota in Hydrothermal Sediment.</title>
        <authorList>
            <person name="Zhou Z."/>
            <person name="Liu Y."/>
            <person name="Xu W."/>
            <person name="Pan J."/>
            <person name="Luo Z.H."/>
            <person name="Li M."/>
        </authorList>
    </citation>
    <scope>NUCLEOTIDE SEQUENCE [LARGE SCALE GENOMIC DNA]</scope>
    <source>
        <strain evidence="2">HyVt-443</strain>
    </source>
</reference>
<accession>A0A831RKL2</accession>
<organism evidence="2">
    <name type="scientific">Sedimenticola thiotaurini</name>
    <dbReference type="NCBI Taxonomy" id="1543721"/>
    <lineage>
        <taxon>Bacteria</taxon>
        <taxon>Pseudomonadati</taxon>
        <taxon>Pseudomonadota</taxon>
        <taxon>Gammaproteobacteria</taxon>
        <taxon>Chromatiales</taxon>
        <taxon>Sedimenticolaceae</taxon>
        <taxon>Sedimenticola</taxon>
    </lineage>
</organism>
<dbReference type="AlphaFoldDB" id="A0A831RKL2"/>
<gene>
    <name evidence="2" type="ORF">ENI96_08055</name>
</gene>
<dbReference type="Proteomes" id="UP000886251">
    <property type="component" value="Unassembled WGS sequence"/>
</dbReference>
<dbReference type="EMBL" id="DRKP01000092">
    <property type="protein sequence ID" value="HEB96370.1"/>
    <property type="molecule type" value="Genomic_DNA"/>
</dbReference>
<keyword evidence="1" id="KW-0812">Transmembrane</keyword>